<accession>A0A915EI46</accession>
<protein>
    <submittedName>
        <fullName evidence="3">Uncharacterized protein</fullName>
    </submittedName>
</protein>
<feature type="coiled-coil region" evidence="1">
    <location>
        <begin position="26"/>
        <end position="71"/>
    </location>
</feature>
<evidence type="ECO:0000313" key="3">
    <source>
        <dbReference type="WBParaSite" id="jg6140"/>
    </source>
</evidence>
<sequence>MARLRKEHKAELDGIQLANVSTQTRLEALRKEHVAVTEKYKLVEEALQNTIEKHQRTEKMLRSELDMLQHKYNEQFVQFSDIQQKVSSREESIIALQQQLQDTKSQIGDSLKREEALEKKLQEAENRISKSAQMIQKLYSDLEEMSEQSESINLQAETELAKMRLETTRLSEENMTISQDLDRQLRMNGELEHKLKLAESSLQQQEAQIVSLQETYQQTKEEKIK</sequence>
<reference evidence="3" key="1">
    <citation type="submission" date="2022-11" db="UniProtKB">
        <authorList>
            <consortium name="WormBaseParasite"/>
        </authorList>
    </citation>
    <scope>IDENTIFICATION</scope>
</reference>
<evidence type="ECO:0000313" key="2">
    <source>
        <dbReference type="Proteomes" id="UP000887574"/>
    </source>
</evidence>
<feature type="coiled-coil region" evidence="1">
    <location>
        <begin position="107"/>
        <end position="222"/>
    </location>
</feature>
<organism evidence="2 3">
    <name type="scientific">Ditylenchus dipsaci</name>
    <dbReference type="NCBI Taxonomy" id="166011"/>
    <lineage>
        <taxon>Eukaryota</taxon>
        <taxon>Metazoa</taxon>
        <taxon>Ecdysozoa</taxon>
        <taxon>Nematoda</taxon>
        <taxon>Chromadorea</taxon>
        <taxon>Rhabditida</taxon>
        <taxon>Tylenchina</taxon>
        <taxon>Tylenchomorpha</taxon>
        <taxon>Sphaerularioidea</taxon>
        <taxon>Anguinidae</taxon>
        <taxon>Anguininae</taxon>
        <taxon>Ditylenchus</taxon>
    </lineage>
</organism>
<proteinExistence type="predicted"/>
<keyword evidence="2" id="KW-1185">Reference proteome</keyword>
<dbReference type="WBParaSite" id="jg6140">
    <property type="protein sequence ID" value="jg6140"/>
    <property type="gene ID" value="jg6140"/>
</dbReference>
<dbReference type="Proteomes" id="UP000887574">
    <property type="component" value="Unplaced"/>
</dbReference>
<keyword evidence="1" id="KW-0175">Coiled coil</keyword>
<name>A0A915EI46_9BILA</name>
<evidence type="ECO:0000256" key="1">
    <source>
        <dbReference type="SAM" id="Coils"/>
    </source>
</evidence>
<dbReference type="AlphaFoldDB" id="A0A915EI46"/>